<feature type="compositionally biased region" description="Basic and acidic residues" evidence="1">
    <location>
        <begin position="213"/>
        <end position="260"/>
    </location>
</feature>
<feature type="compositionally biased region" description="Polar residues" evidence="1">
    <location>
        <begin position="277"/>
        <end position="289"/>
    </location>
</feature>
<reference evidence="2 3" key="1">
    <citation type="submission" date="2019-06" db="EMBL/GenBank/DDBJ databases">
        <title>Wine fermentation using esterase from Monascus purpureus.</title>
        <authorList>
            <person name="Geng C."/>
            <person name="Zhang Y."/>
        </authorList>
    </citation>
    <scope>NUCLEOTIDE SEQUENCE [LARGE SCALE GENOMIC DNA]</scope>
    <source>
        <strain evidence="2">HQ1</strain>
    </source>
</reference>
<feature type="region of interest" description="Disordered" evidence="1">
    <location>
        <begin position="25"/>
        <end position="170"/>
    </location>
</feature>
<gene>
    <name evidence="2" type="ORF">MPDQ_001754</name>
</gene>
<proteinExistence type="predicted"/>
<dbReference type="EMBL" id="VIFY01000015">
    <property type="protein sequence ID" value="TQB75790.1"/>
    <property type="molecule type" value="Genomic_DNA"/>
</dbReference>
<keyword evidence="3" id="KW-1185">Reference proteome</keyword>
<comment type="caution">
    <text evidence="2">The sequence shown here is derived from an EMBL/GenBank/DDBJ whole genome shotgun (WGS) entry which is preliminary data.</text>
</comment>
<feature type="compositionally biased region" description="Basic residues" evidence="1">
    <location>
        <begin position="117"/>
        <end position="126"/>
    </location>
</feature>
<organism evidence="2 3">
    <name type="scientific">Monascus purpureus</name>
    <name type="common">Red mold</name>
    <name type="synonym">Monascus anka</name>
    <dbReference type="NCBI Taxonomy" id="5098"/>
    <lineage>
        <taxon>Eukaryota</taxon>
        <taxon>Fungi</taxon>
        <taxon>Dikarya</taxon>
        <taxon>Ascomycota</taxon>
        <taxon>Pezizomycotina</taxon>
        <taxon>Eurotiomycetes</taxon>
        <taxon>Eurotiomycetidae</taxon>
        <taxon>Eurotiales</taxon>
        <taxon>Aspergillaceae</taxon>
        <taxon>Monascus</taxon>
    </lineage>
</organism>
<evidence type="ECO:0000256" key="1">
    <source>
        <dbReference type="SAM" id="MobiDB-lite"/>
    </source>
</evidence>
<evidence type="ECO:0000313" key="3">
    <source>
        <dbReference type="Proteomes" id="UP000319663"/>
    </source>
</evidence>
<evidence type="ECO:0000313" key="2">
    <source>
        <dbReference type="EMBL" id="TQB75790.1"/>
    </source>
</evidence>
<feature type="region of interest" description="Disordered" evidence="1">
    <location>
        <begin position="193"/>
        <end position="381"/>
    </location>
</feature>
<dbReference type="STRING" id="5098.A0A507R2J0"/>
<sequence>MMNPYLSWAIVVAVAGSLGWYYNSGSKSKTKAPLKPIAEKPEATQSSKKQKRKNNKKAPEPATVLKKEEKPEKPEPQLKVEEVDQPDEEIDRKELAKRFTAVKTGALAPSSTSTGKSQKKNKKNKKAAAGPTADGSSERSASRVSTRASSTTGADADDDLSPAGSPMVNATVSSAGYVSDMLETPAPAASVLRITGSYESEPAKQKAQSSKPTETKKQRQQRLKNEERKRQVQEAEQERRKLLEKQLHAAREAERREAAKTKPVATTNAWATKEVKSNGTDTPKVTQTAKVELLDTFDEPASKPNKDAPSASQASKKWDQSIPSEEEQMRILGVSSESEWTTVSNKKTKKKGGKSDESVSEASGSESLPVPSAPLPAEPKVTVQQTYIPDILRSKVKGHPLDSDWVA</sequence>
<dbReference type="AlphaFoldDB" id="A0A507R2J0"/>
<feature type="compositionally biased region" description="Polar residues" evidence="1">
    <location>
        <begin position="335"/>
        <end position="345"/>
    </location>
</feature>
<feature type="compositionally biased region" description="Low complexity" evidence="1">
    <location>
        <begin position="142"/>
        <end position="154"/>
    </location>
</feature>
<name>A0A507R2J0_MONPU</name>
<dbReference type="Proteomes" id="UP000319663">
    <property type="component" value="Unassembled WGS sequence"/>
</dbReference>
<protein>
    <submittedName>
        <fullName evidence="2">Uncharacterized protein</fullName>
    </submittedName>
</protein>
<feature type="compositionally biased region" description="Basic and acidic residues" evidence="1">
    <location>
        <begin position="65"/>
        <end position="82"/>
    </location>
</feature>
<accession>A0A507R2J0</accession>